<proteinExistence type="predicted"/>
<reference evidence="1 2" key="1">
    <citation type="submission" date="2016-07" db="EMBL/GenBank/DDBJ databases">
        <title>Pervasive Adenine N6-methylation of Active Genes in Fungi.</title>
        <authorList>
            <consortium name="DOE Joint Genome Institute"/>
            <person name="Mondo S.J."/>
            <person name="Dannebaum R.O."/>
            <person name="Kuo R.C."/>
            <person name="Labutti K."/>
            <person name="Haridas S."/>
            <person name="Kuo A."/>
            <person name="Salamov A."/>
            <person name="Ahrendt S.R."/>
            <person name="Lipzen A."/>
            <person name="Sullivan W."/>
            <person name="Andreopoulos W.B."/>
            <person name="Clum A."/>
            <person name="Lindquist E."/>
            <person name="Daum C."/>
            <person name="Ramamoorthy G.K."/>
            <person name="Gryganskyi A."/>
            <person name="Culley D."/>
            <person name="Magnuson J.K."/>
            <person name="James T.Y."/>
            <person name="O'Malley M.A."/>
            <person name="Stajich J.E."/>
            <person name="Spatafora J.W."/>
            <person name="Visel A."/>
            <person name="Grigoriev I.V."/>
        </authorList>
    </citation>
    <scope>NUCLEOTIDE SEQUENCE [LARGE SCALE GENOMIC DNA]</scope>
    <source>
        <strain evidence="1 2">12-1054</strain>
    </source>
</reference>
<dbReference type="GeneID" id="63787443"/>
<name>A0A1Y2FX36_PROLT</name>
<dbReference type="RefSeq" id="XP_040728359.1">
    <property type="nucleotide sequence ID" value="XM_040870844.1"/>
</dbReference>
<evidence type="ECO:0000313" key="2">
    <source>
        <dbReference type="Proteomes" id="UP000193685"/>
    </source>
</evidence>
<comment type="caution">
    <text evidence="1">The sequence shown here is derived from an EMBL/GenBank/DDBJ whole genome shotgun (WGS) entry which is preliminary data.</text>
</comment>
<evidence type="ECO:0000313" key="1">
    <source>
        <dbReference type="EMBL" id="ORY87864.1"/>
    </source>
</evidence>
<dbReference type="AlphaFoldDB" id="A0A1Y2FX36"/>
<accession>A0A1Y2FX36</accession>
<gene>
    <name evidence="1" type="ORF">BCR37DRAFT_390380</name>
</gene>
<keyword evidence="2" id="KW-1185">Reference proteome</keyword>
<dbReference type="Proteomes" id="UP000193685">
    <property type="component" value="Unassembled WGS sequence"/>
</dbReference>
<dbReference type="EMBL" id="MCFI01000001">
    <property type="protein sequence ID" value="ORY87864.1"/>
    <property type="molecule type" value="Genomic_DNA"/>
</dbReference>
<sequence>MQSVVFFLAAIGAAQIVPKKKPVEKIPNCRWGYFPADGTRYDLAAFESIIYYEFNVPAGPFDGVLNKTLVSSKEVTVNKKSQSNKIKHASELVYLFGPTPTSANTAPKDTLYAFDACKFATATKGRGLLFSKSDCPDGVEGFVKMITYWDEIPSGDLFAPHQVLASDFSDPKCPALFPKPKHN</sequence>
<protein>
    <submittedName>
        <fullName evidence="1">Uncharacterized protein</fullName>
    </submittedName>
</protein>
<organism evidence="1 2">
    <name type="scientific">Protomyces lactucae-debilis</name>
    <dbReference type="NCBI Taxonomy" id="2754530"/>
    <lineage>
        <taxon>Eukaryota</taxon>
        <taxon>Fungi</taxon>
        <taxon>Dikarya</taxon>
        <taxon>Ascomycota</taxon>
        <taxon>Taphrinomycotina</taxon>
        <taxon>Taphrinomycetes</taxon>
        <taxon>Taphrinales</taxon>
        <taxon>Protomycetaceae</taxon>
        <taxon>Protomyces</taxon>
    </lineage>
</organism>